<comment type="caution">
    <text evidence="1">The sequence shown here is derived from an EMBL/GenBank/DDBJ whole genome shotgun (WGS) entry which is preliminary data.</text>
</comment>
<accession>A0A8J5RV95</accession>
<protein>
    <submittedName>
        <fullName evidence="1">Uncharacterized protein</fullName>
    </submittedName>
</protein>
<dbReference type="Proteomes" id="UP000729402">
    <property type="component" value="Unassembled WGS sequence"/>
</dbReference>
<reference evidence="1" key="1">
    <citation type="journal article" date="2021" name="bioRxiv">
        <title>Whole Genome Assembly and Annotation of Northern Wild Rice, Zizania palustris L., Supports a Whole Genome Duplication in the Zizania Genus.</title>
        <authorList>
            <person name="Haas M."/>
            <person name="Kono T."/>
            <person name="Macchietto M."/>
            <person name="Millas R."/>
            <person name="McGilp L."/>
            <person name="Shao M."/>
            <person name="Duquette J."/>
            <person name="Hirsch C.N."/>
            <person name="Kimball J."/>
        </authorList>
    </citation>
    <scope>NUCLEOTIDE SEQUENCE</scope>
    <source>
        <tissue evidence="1">Fresh leaf tissue</tissue>
    </source>
</reference>
<reference evidence="1" key="2">
    <citation type="submission" date="2021-02" db="EMBL/GenBank/DDBJ databases">
        <authorList>
            <person name="Kimball J.A."/>
            <person name="Haas M.W."/>
            <person name="Macchietto M."/>
            <person name="Kono T."/>
            <person name="Duquette J."/>
            <person name="Shao M."/>
        </authorList>
    </citation>
    <scope>NUCLEOTIDE SEQUENCE</scope>
    <source>
        <tissue evidence="1">Fresh leaf tissue</tissue>
    </source>
</reference>
<name>A0A8J5RV95_ZIZPA</name>
<evidence type="ECO:0000313" key="1">
    <source>
        <dbReference type="EMBL" id="KAG8055477.1"/>
    </source>
</evidence>
<proteinExistence type="predicted"/>
<keyword evidence="2" id="KW-1185">Reference proteome</keyword>
<dbReference type="AlphaFoldDB" id="A0A8J5RV95"/>
<organism evidence="1 2">
    <name type="scientific">Zizania palustris</name>
    <name type="common">Northern wild rice</name>
    <dbReference type="NCBI Taxonomy" id="103762"/>
    <lineage>
        <taxon>Eukaryota</taxon>
        <taxon>Viridiplantae</taxon>
        <taxon>Streptophyta</taxon>
        <taxon>Embryophyta</taxon>
        <taxon>Tracheophyta</taxon>
        <taxon>Spermatophyta</taxon>
        <taxon>Magnoliopsida</taxon>
        <taxon>Liliopsida</taxon>
        <taxon>Poales</taxon>
        <taxon>Poaceae</taxon>
        <taxon>BOP clade</taxon>
        <taxon>Oryzoideae</taxon>
        <taxon>Oryzeae</taxon>
        <taxon>Zizaniinae</taxon>
        <taxon>Zizania</taxon>
    </lineage>
</organism>
<gene>
    <name evidence="1" type="ORF">GUJ93_ZPchr0001g30886</name>
</gene>
<dbReference type="EMBL" id="JAAALK010000288">
    <property type="protein sequence ID" value="KAG8055477.1"/>
    <property type="molecule type" value="Genomic_DNA"/>
</dbReference>
<sequence>MQKRSNTQNPSLAGVAAWVPCPACDDGRTGWFLEPGLAPVQIRQYDVAACVTGLATSYWPGCRRAHVRTLAERRGARGCVRVRRFCHFCDLYQLSGSS</sequence>
<evidence type="ECO:0000313" key="2">
    <source>
        <dbReference type="Proteomes" id="UP000729402"/>
    </source>
</evidence>